<reference evidence="3" key="1">
    <citation type="submission" date="2016-10" db="EMBL/GenBank/DDBJ databases">
        <authorList>
            <person name="Varghese N."/>
            <person name="Submissions S."/>
        </authorList>
    </citation>
    <scope>NUCLEOTIDE SEQUENCE [LARGE SCALE GENOMIC DNA]</scope>
    <source>
        <strain evidence="3">DSM 16995</strain>
    </source>
</reference>
<dbReference type="RefSeq" id="WP_092162605.1">
    <property type="nucleotide sequence ID" value="NZ_FNGA01000005.1"/>
</dbReference>
<proteinExistence type="predicted"/>
<evidence type="ECO:0000313" key="2">
    <source>
        <dbReference type="EMBL" id="SDL47686.1"/>
    </source>
</evidence>
<dbReference type="STRING" id="246191.SAMN05660337_3038"/>
<dbReference type="AlphaFoldDB" id="A0A1G9KDI6"/>
<sequence>MSSPKSIKENVARAKAYGQRKDYMRCLYALSISLEELADSQVFGREKFEIGILVDEVFRQLLAMDELKSILPRGLKYTRGHEKKLSAVLRKIHDTIKNAIEKAAVDKVRKQKNQIDKYTLSGQKCLESKDAKEAKKYFRKITEAFPEERGLLQDVGGRFVKAGFAQDGVEYLERAIAQNPTDSRPYISLLLAWEMLTEQDKALAVIKDIVRRFGANESIFVRQSKLFLAKRMYAEAYDAAAAALKLNPLSREGKKISDRLGPKIYGRGYKPGATSTDMKSAKAKSAGSSTSTTKGSINFDLGGGSSTSKKSARKEPAKKPNASKVIKLDF</sequence>
<dbReference type="Gene3D" id="1.25.40.10">
    <property type="entry name" value="Tetratricopeptide repeat domain"/>
    <property type="match status" value="1"/>
</dbReference>
<name>A0A1G9KDI6_9BACT</name>
<evidence type="ECO:0000256" key="1">
    <source>
        <dbReference type="SAM" id="MobiDB-lite"/>
    </source>
</evidence>
<organism evidence="2 3">
    <name type="scientific">Maridesulfovibrio ferrireducens</name>
    <dbReference type="NCBI Taxonomy" id="246191"/>
    <lineage>
        <taxon>Bacteria</taxon>
        <taxon>Pseudomonadati</taxon>
        <taxon>Thermodesulfobacteriota</taxon>
        <taxon>Desulfovibrionia</taxon>
        <taxon>Desulfovibrionales</taxon>
        <taxon>Desulfovibrionaceae</taxon>
        <taxon>Maridesulfovibrio</taxon>
    </lineage>
</organism>
<dbReference type="EMBL" id="FNGA01000005">
    <property type="protein sequence ID" value="SDL47686.1"/>
    <property type="molecule type" value="Genomic_DNA"/>
</dbReference>
<accession>A0A1G9KDI6</accession>
<evidence type="ECO:0000313" key="3">
    <source>
        <dbReference type="Proteomes" id="UP000199053"/>
    </source>
</evidence>
<dbReference type="InterPro" id="IPR011990">
    <property type="entry name" value="TPR-like_helical_dom_sf"/>
</dbReference>
<gene>
    <name evidence="2" type="ORF">SAMN05660337_3038</name>
</gene>
<protein>
    <submittedName>
        <fullName evidence="2">Uncharacterized protein</fullName>
    </submittedName>
</protein>
<feature type="compositionally biased region" description="Low complexity" evidence="1">
    <location>
        <begin position="283"/>
        <end position="296"/>
    </location>
</feature>
<dbReference type="OrthoDB" id="5448387at2"/>
<dbReference type="SUPFAM" id="SSF48452">
    <property type="entry name" value="TPR-like"/>
    <property type="match status" value="1"/>
</dbReference>
<keyword evidence="3" id="KW-1185">Reference proteome</keyword>
<dbReference type="Proteomes" id="UP000199053">
    <property type="component" value="Unassembled WGS sequence"/>
</dbReference>
<feature type="region of interest" description="Disordered" evidence="1">
    <location>
        <begin position="267"/>
        <end position="330"/>
    </location>
</feature>